<evidence type="ECO:0000256" key="4">
    <source>
        <dbReference type="ARBA" id="ARBA00022679"/>
    </source>
</evidence>
<dbReference type="CDD" id="cd07984">
    <property type="entry name" value="LPLAT_LABLAT-like"/>
    <property type="match status" value="1"/>
</dbReference>
<evidence type="ECO:0000256" key="3">
    <source>
        <dbReference type="ARBA" id="ARBA00022519"/>
    </source>
</evidence>
<organism evidence="7 8">
    <name type="scientific">SAR86 cluster bacterium</name>
    <dbReference type="NCBI Taxonomy" id="2030880"/>
    <lineage>
        <taxon>Bacteria</taxon>
        <taxon>Pseudomonadati</taxon>
        <taxon>Pseudomonadota</taxon>
        <taxon>Gammaproteobacteria</taxon>
        <taxon>SAR86 cluster</taxon>
    </lineage>
</organism>
<keyword evidence="6" id="KW-0012">Acyltransferase</keyword>
<reference evidence="7 8" key="1">
    <citation type="submission" date="2019-02" db="EMBL/GenBank/DDBJ databases">
        <title>Prokaryotic population dynamics and viral predation in marine succession experiment using metagenomics: the confinement effect.</title>
        <authorList>
            <person name="Haro-Moreno J.M."/>
            <person name="Rodriguez-Valera F."/>
            <person name="Lopez-Perez M."/>
        </authorList>
    </citation>
    <scope>NUCLEOTIDE SEQUENCE [LARGE SCALE GENOMIC DNA]</scope>
    <source>
        <strain evidence="7">MED-G161</strain>
    </source>
</reference>
<dbReference type="InterPro" id="IPR004960">
    <property type="entry name" value="LipA_acyltrans"/>
</dbReference>
<dbReference type="GO" id="GO:0005886">
    <property type="term" value="C:plasma membrane"/>
    <property type="evidence" value="ECO:0007669"/>
    <property type="project" value="UniProtKB-SubCell"/>
</dbReference>
<dbReference type="Proteomes" id="UP000315498">
    <property type="component" value="Unassembled WGS sequence"/>
</dbReference>
<evidence type="ECO:0000256" key="2">
    <source>
        <dbReference type="ARBA" id="ARBA00022475"/>
    </source>
</evidence>
<evidence type="ECO:0000256" key="6">
    <source>
        <dbReference type="ARBA" id="ARBA00023315"/>
    </source>
</evidence>
<proteinExistence type="predicted"/>
<evidence type="ECO:0000313" key="7">
    <source>
        <dbReference type="EMBL" id="RZO25250.1"/>
    </source>
</evidence>
<accession>A0A520MVK5</accession>
<evidence type="ECO:0000313" key="8">
    <source>
        <dbReference type="Proteomes" id="UP000315498"/>
    </source>
</evidence>
<dbReference type="EMBL" id="SHBG01000008">
    <property type="protein sequence ID" value="RZO25250.1"/>
    <property type="molecule type" value="Genomic_DNA"/>
</dbReference>
<keyword evidence="3" id="KW-0997">Cell inner membrane</keyword>
<comment type="subcellular location">
    <subcellularLocation>
        <location evidence="1">Cell inner membrane</location>
    </subcellularLocation>
</comment>
<dbReference type="AlphaFoldDB" id="A0A520MVK5"/>
<dbReference type="PANTHER" id="PTHR30606">
    <property type="entry name" value="LIPID A BIOSYNTHESIS LAUROYL ACYLTRANSFERASE"/>
    <property type="match status" value="1"/>
</dbReference>
<protein>
    <recommendedName>
        <fullName evidence="9">Lipid A biosynthesis acyltransferase</fullName>
    </recommendedName>
</protein>
<dbReference type="PANTHER" id="PTHR30606:SF9">
    <property type="entry name" value="LIPID A BIOSYNTHESIS LAUROYLTRANSFERASE"/>
    <property type="match status" value="1"/>
</dbReference>
<evidence type="ECO:0000256" key="5">
    <source>
        <dbReference type="ARBA" id="ARBA00023136"/>
    </source>
</evidence>
<keyword evidence="5" id="KW-0472">Membrane</keyword>
<dbReference type="GO" id="GO:0009247">
    <property type="term" value="P:glycolipid biosynthetic process"/>
    <property type="evidence" value="ECO:0007669"/>
    <property type="project" value="UniProtKB-ARBA"/>
</dbReference>
<name>A0A520MVK5_9GAMM</name>
<evidence type="ECO:0000256" key="1">
    <source>
        <dbReference type="ARBA" id="ARBA00004533"/>
    </source>
</evidence>
<evidence type="ECO:0008006" key="9">
    <source>
        <dbReference type="Google" id="ProtNLM"/>
    </source>
</evidence>
<keyword evidence="4" id="KW-0808">Transferase</keyword>
<gene>
    <name evidence="7" type="ORF">EVA94_01435</name>
</gene>
<comment type="caution">
    <text evidence="7">The sequence shown here is derived from an EMBL/GenBank/DDBJ whole genome shotgun (WGS) entry which is preliminary data.</text>
</comment>
<dbReference type="GO" id="GO:0016746">
    <property type="term" value="F:acyltransferase activity"/>
    <property type="evidence" value="ECO:0007669"/>
    <property type="project" value="UniProtKB-KW"/>
</dbReference>
<keyword evidence="2" id="KW-1003">Cell membrane</keyword>
<dbReference type="Pfam" id="PF03279">
    <property type="entry name" value="Lip_A_acyltrans"/>
    <property type="match status" value="1"/>
</dbReference>
<sequence length="290" mass="33960">MKNALLTILIIFWRALVFLPRNVQNVFSQLFGYVFLFLPLKRNKFSKINIDLCFPELSKKERNQIYKKNVISFGDVIFSTGIAWFWSDSRIKKNISYEINGLDTLLNYQKSNTGIMLFFKHSLHLELDARLLSINADIFGVERKHNSEKFQSLQRNGRLKSMKGIADRNSTLSFVRWLKNGKTVLYAPDQDYGKDKSIESTFFNLPASTISAPLKIIEKTGCKTFFINTYFKKKKLIINLEETKFDQSSASSFIKDLNDYIESKIKLNPHEYLWQHRRFKSTLGKNKIYK</sequence>